<dbReference type="GO" id="GO:0003918">
    <property type="term" value="F:DNA topoisomerase type II (double strand cut, ATP-hydrolyzing) activity"/>
    <property type="evidence" value="ECO:0007669"/>
    <property type="project" value="UniProtKB-UniRule"/>
</dbReference>
<evidence type="ECO:0000256" key="1">
    <source>
        <dbReference type="ARBA" id="ARBA00000185"/>
    </source>
</evidence>
<evidence type="ECO:0000259" key="16">
    <source>
        <dbReference type="Pfam" id="PF21180"/>
    </source>
</evidence>
<evidence type="ECO:0000256" key="10">
    <source>
        <dbReference type="ARBA" id="ARBA00023125"/>
    </source>
</evidence>
<dbReference type="GO" id="GO:0000706">
    <property type="term" value="P:meiotic DNA double-strand break processing"/>
    <property type="evidence" value="ECO:0000318"/>
    <property type="project" value="GO_Central"/>
</dbReference>
<evidence type="ECO:0000256" key="2">
    <source>
        <dbReference type="ARBA" id="ARBA00001946"/>
    </source>
</evidence>
<evidence type="ECO:0000256" key="4">
    <source>
        <dbReference type="ARBA" id="ARBA00006559"/>
    </source>
</evidence>
<dbReference type="PRINTS" id="PR01551">
    <property type="entry name" value="SPO11HOMOLOG"/>
</dbReference>
<dbReference type="Pfam" id="PF21180">
    <property type="entry name" value="TOP6A-Spo11_Toprim"/>
    <property type="match status" value="1"/>
</dbReference>
<evidence type="ECO:0000313" key="17">
    <source>
        <dbReference type="Proteomes" id="UP000186698"/>
    </source>
</evidence>
<keyword evidence="12" id="KW-0539">Nucleus</keyword>
<organism evidence="17 18">
    <name type="scientific">Xenopus laevis</name>
    <name type="common">African clawed frog</name>
    <dbReference type="NCBI Taxonomy" id="8355"/>
    <lineage>
        <taxon>Eukaryota</taxon>
        <taxon>Metazoa</taxon>
        <taxon>Chordata</taxon>
        <taxon>Craniata</taxon>
        <taxon>Vertebrata</taxon>
        <taxon>Euteleostomi</taxon>
        <taxon>Amphibia</taxon>
        <taxon>Batrachia</taxon>
        <taxon>Anura</taxon>
        <taxon>Pipoidea</taxon>
        <taxon>Pipidae</taxon>
        <taxon>Xenopodinae</taxon>
        <taxon>Xenopus</taxon>
        <taxon>Xenopus</taxon>
    </lineage>
</organism>
<dbReference type="InterPro" id="IPR036078">
    <property type="entry name" value="Spo11/TopoVI_A_sf"/>
</dbReference>
<evidence type="ECO:0000256" key="3">
    <source>
        <dbReference type="ARBA" id="ARBA00004123"/>
    </source>
</evidence>
<dbReference type="GO" id="GO:0003677">
    <property type="term" value="F:DNA binding"/>
    <property type="evidence" value="ECO:0000318"/>
    <property type="project" value="GO_Central"/>
</dbReference>
<comment type="catalytic activity">
    <reaction evidence="1 14">
        <text>ATP-dependent breakage, passage and rejoining of double-stranded DNA.</text>
        <dbReference type="EC" id="5.6.2.2"/>
    </reaction>
</comment>
<proteinExistence type="inferred from homology"/>
<dbReference type="Proteomes" id="UP000186698">
    <property type="component" value="Chromosome 9_10L"/>
</dbReference>
<dbReference type="GO" id="GO:0005524">
    <property type="term" value="F:ATP binding"/>
    <property type="evidence" value="ECO:0007669"/>
    <property type="project" value="InterPro"/>
</dbReference>
<dbReference type="PaxDb" id="8355-A0A1L8ESW0"/>
<evidence type="ECO:0000256" key="14">
    <source>
        <dbReference type="PROSITE-ProRule" id="PRU01385"/>
    </source>
</evidence>
<comment type="similarity">
    <text evidence="4 14">Belongs to the TOP6A family.</text>
</comment>
<keyword evidence="9 14" id="KW-0799">Topoisomerase</keyword>
<name>A0A1L8ESW0_XENLA</name>
<evidence type="ECO:0000256" key="7">
    <source>
        <dbReference type="ARBA" id="ARBA00022741"/>
    </source>
</evidence>
<dbReference type="CDD" id="cd00223">
    <property type="entry name" value="TOPRIM_TopoIIB_SPO"/>
    <property type="match status" value="1"/>
</dbReference>
<dbReference type="GO" id="GO:0000228">
    <property type="term" value="C:nuclear chromosome"/>
    <property type="evidence" value="ECO:0000318"/>
    <property type="project" value="GO_Central"/>
</dbReference>
<dbReference type="InterPro" id="IPR013049">
    <property type="entry name" value="Spo11/TopoVI_A_N"/>
</dbReference>
<dbReference type="OMA" id="IETAGMF"/>
<dbReference type="GO" id="GO:0007131">
    <property type="term" value="P:reciprocal meiotic recombination"/>
    <property type="evidence" value="ECO:0000318"/>
    <property type="project" value="GO_Central"/>
</dbReference>
<dbReference type="Gene3D" id="3.40.1360.10">
    <property type="match status" value="1"/>
</dbReference>
<dbReference type="AlphaFoldDB" id="A0A1L8ESW0"/>
<dbReference type="FunFam" id="3.40.1360.10:FF:000003">
    <property type="entry name" value="DNA topoisomerase 6 subunit A"/>
    <property type="match status" value="1"/>
</dbReference>
<comment type="subcellular location">
    <subcellularLocation>
        <location evidence="3">Nucleus</location>
    </subcellularLocation>
</comment>
<dbReference type="InterPro" id="IPR013048">
    <property type="entry name" value="Meiotic_Spo11"/>
</dbReference>
<keyword evidence="10 14" id="KW-0238">DNA-binding</keyword>
<dbReference type="OrthoDB" id="5377392at2759"/>
<dbReference type="PRINTS" id="PR01550">
    <property type="entry name" value="TOP6AFAMILY"/>
</dbReference>
<evidence type="ECO:0000256" key="12">
    <source>
        <dbReference type="ARBA" id="ARBA00023242"/>
    </source>
</evidence>
<dbReference type="InterPro" id="IPR036388">
    <property type="entry name" value="WH-like_DNA-bd_sf"/>
</dbReference>
<evidence type="ECO:0000256" key="9">
    <source>
        <dbReference type="ARBA" id="ARBA00023029"/>
    </source>
</evidence>
<evidence type="ECO:0000256" key="8">
    <source>
        <dbReference type="ARBA" id="ARBA00022842"/>
    </source>
</evidence>
<sequence length="396" mass="44630">MDLMLSPDFFQCVERHRASLLQKLQENGEQSSRVQEEAQESITSSQVLAAIERIIQGIMESLSRNEAPVLTLDNRSNWANIEFNHTVGLQMAKHCTTRKVRSDCAKSAPKFALMLKVLSVIYRLVQSDTYATKRDIYYNDVQLYGSQTVVDNIISDLSCMLKIPRINLHILSTSKGCVAGDLWFTAEDGNKVYCGGSSSAVLVPINVEGIRNLSTQAKFILIIEKDATFQRLLDDNFCSRSGPCILITGKGVPDLNTRLLTRKLWDSFHIPIFTLVDADPYGIEIMCIYKYGSISMSYEAHHLTVPAISWLGLLPSDLERLFIPKDALIPLSAMDQRKLLSIQKRPYISCQPIWKREIEKMAASGRKAEIQALTSISPDFLSRVYLPNKLRYGGWI</sequence>
<gene>
    <name evidence="18" type="primary">spo11.L</name>
</gene>
<dbReference type="GO" id="GO:0042138">
    <property type="term" value="P:meiotic DNA double-strand break formation"/>
    <property type="evidence" value="ECO:0000318"/>
    <property type="project" value="GO_Central"/>
</dbReference>
<dbReference type="EC" id="5.6.2.2" evidence="5"/>
<dbReference type="RefSeq" id="XP_041433080.1">
    <property type="nucleotide sequence ID" value="XM_041577146.1"/>
</dbReference>
<dbReference type="PANTHER" id="PTHR10848:SF0">
    <property type="entry name" value="MEIOTIC RECOMBINATION PROTEIN SPO11"/>
    <property type="match status" value="1"/>
</dbReference>
<evidence type="ECO:0000259" key="15">
    <source>
        <dbReference type="Pfam" id="PF04406"/>
    </source>
</evidence>
<dbReference type="GO" id="GO:0046872">
    <property type="term" value="F:metal ion binding"/>
    <property type="evidence" value="ECO:0007669"/>
    <property type="project" value="UniProtKB-KW"/>
</dbReference>
<evidence type="ECO:0000256" key="5">
    <source>
        <dbReference type="ARBA" id="ARBA00012895"/>
    </source>
</evidence>
<keyword evidence="7" id="KW-0547">Nucleotide-binding</keyword>
<keyword evidence="6" id="KW-0479">Metal-binding</keyword>
<dbReference type="PROSITE" id="PS52041">
    <property type="entry name" value="TOPO_IIB"/>
    <property type="match status" value="1"/>
</dbReference>
<comment type="cofactor">
    <cofactor evidence="2">
        <name>Mg(2+)</name>
        <dbReference type="ChEBI" id="CHEBI:18420"/>
    </cofactor>
</comment>
<dbReference type="PANTHER" id="PTHR10848">
    <property type="entry name" value="MEIOTIC RECOMBINATION PROTEIN SPO11"/>
    <property type="match status" value="1"/>
</dbReference>
<feature type="domain" description="Topoisomerase 6 subunit A/Spo11 TOPRIM" evidence="16">
    <location>
        <begin position="219"/>
        <end position="390"/>
    </location>
</feature>
<feature type="domain" description="Spo11/DNA topoisomerase VI subunit A N-terminal" evidence="15">
    <location>
        <begin position="110"/>
        <end position="170"/>
    </location>
</feature>
<dbReference type="Gene3D" id="1.10.10.10">
    <property type="entry name" value="Winged helix-like DNA-binding domain superfamily/Winged helix DNA-binding domain"/>
    <property type="match status" value="1"/>
</dbReference>
<dbReference type="Pfam" id="PF04406">
    <property type="entry name" value="TP6A_N"/>
    <property type="match status" value="1"/>
</dbReference>
<reference evidence="18" key="1">
    <citation type="submission" date="2025-08" db="UniProtKB">
        <authorList>
            <consortium name="RefSeq"/>
        </authorList>
    </citation>
    <scope>IDENTIFICATION</scope>
    <source>
        <strain evidence="18">J_2021</strain>
        <tissue evidence="18">Erythrocytes</tissue>
    </source>
</reference>
<protein>
    <recommendedName>
        <fullName evidence="5">DNA topoisomerase (ATP-hydrolyzing)</fullName>
        <ecNumber evidence="5">5.6.2.2</ecNumber>
    </recommendedName>
    <alternativeName>
        <fullName evidence="13">Meiotic recombination protein SPO11-3</fullName>
    </alternativeName>
</protein>
<dbReference type="InterPro" id="IPR034136">
    <property type="entry name" value="TOPRIM_Topo6A/Spo11"/>
</dbReference>
<evidence type="ECO:0000313" key="18">
    <source>
        <dbReference type="RefSeq" id="XP_041433080.1"/>
    </source>
</evidence>
<dbReference type="GeneID" id="108700917"/>
<evidence type="ECO:0000256" key="6">
    <source>
        <dbReference type="ARBA" id="ARBA00022723"/>
    </source>
</evidence>
<dbReference type="CTD" id="108700917"/>
<dbReference type="FunFam" id="1.10.10.10:FF:000387">
    <property type="entry name" value="DNA topoisomerase 6 subunit A"/>
    <property type="match status" value="1"/>
</dbReference>
<dbReference type="STRING" id="8355.A0A1L8ESW0"/>
<evidence type="ECO:0000256" key="13">
    <source>
        <dbReference type="ARBA" id="ARBA00082656"/>
    </source>
</evidence>
<accession>A0A1L8ESW0</accession>
<evidence type="ECO:0000256" key="11">
    <source>
        <dbReference type="ARBA" id="ARBA00023235"/>
    </source>
</evidence>
<dbReference type="SUPFAM" id="SSF56726">
    <property type="entry name" value="DNA topoisomerase IV, alpha subunit"/>
    <property type="match status" value="1"/>
</dbReference>
<keyword evidence="11 14" id="KW-0413">Isomerase</keyword>
<keyword evidence="8" id="KW-0460">Magnesium</keyword>
<keyword evidence="17" id="KW-1185">Reference proteome</keyword>
<feature type="active site" description="O-(5'-phospho-DNA)-tyrosine intermediate" evidence="14">
    <location>
        <position position="138"/>
    </location>
</feature>
<dbReference type="InterPro" id="IPR002815">
    <property type="entry name" value="Spo11/TopoVI_A"/>
</dbReference>